<dbReference type="EMBL" id="BONW01000051">
    <property type="protein sequence ID" value="GIG93140.1"/>
    <property type="molecule type" value="Genomic_DNA"/>
</dbReference>
<dbReference type="Proteomes" id="UP000646749">
    <property type="component" value="Unassembled WGS sequence"/>
</dbReference>
<organism evidence="2 3">
    <name type="scientific">Plantactinospora endophytica</name>
    <dbReference type="NCBI Taxonomy" id="673535"/>
    <lineage>
        <taxon>Bacteria</taxon>
        <taxon>Bacillati</taxon>
        <taxon>Actinomycetota</taxon>
        <taxon>Actinomycetes</taxon>
        <taxon>Micromonosporales</taxon>
        <taxon>Micromonosporaceae</taxon>
        <taxon>Plantactinospora</taxon>
    </lineage>
</organism>
<name>A0ABQ4EEQ7_9ACTN</name>
<reference evidence="2 3" key="1">
    <citation type="submission" date="2021-01" db="EMBL/GenBank/DDBJ databases">
        <title>Whole genome shotgun sequence of Plantactinospora endophytica NBRC 110450.</title>
        <authorList>
            <person name="Komaki H."/>
            <person name="Tamura T."/>
        </authorList>
    </citation>
    <scope>NUCLEOTIDE SEQUENCE [LARGE SCALE GENOMIC DNA]</scope>
    <source>
        <strain evidence="2 3">NBRC 110450</strain>
    </source>
</reference>
<accession>A0ABQ4EEQ7</accession>
<keyword evidence="3" id="KW-1185">Reference proteome</keyword>
<evidence type="ECO:0000259" key="1">
    <source>
        <dbReference type="Pfam" id="PF01609"/>
    </source>
</evidence>
<protein>
    <recommendedName>
        <fullName evidence="1">Transposase IS4-like domain-containing protein</fullName>
    </recommendedName>
</protein>
<dbReference type="PANTHER" id="PTHR30007:SF0">
    <property type="entry name" value="TRANSPOSASE"/>
    <property type="match status" value="1"/>
</dbReference>
<comment type="caution">
    <text evidence="2">The sequence shown here is derived from an EMBL/GenBank/DDBJ whole genome shotgun (WGS) entry which is preliminary data.</text>
</comment>
<evidence type="ECO:0000313" key="3">
    <source>
        <dbReference type="Proteomes" id="UP000646749"/>
    </source>
</evidence>
<sequence length="113" mass="13055">MQDRAAAKPVLWALHTCFPGIRIVWADSGYTGALVGWAADQFRIAVRIVTKLAGQTTFVALQGRWAVERTFSWINRCRRTVRGYERLPEHHAAMVQWSMIIIMTRRLARHQHI</sequence>
<gene>
    <name evidence="2" type="ORF">Pen02_80760</name>
</gene>
<evidence type="ECO:0000313" key="2">
    <source>
        <dbReference type="EMBL" id="GIG93140.1"/>
    </source>
</evidence>
<dbReference type="PANTHER" id="PTHR30007">
    <property type="entry name" value="PHP DOMAIN PROTEIN"/>
    <property type="match status" value="1"/>
</dbReference>
<proteinExistence type="predicted"/>
<dbReference type="Pfam" id="PF01609">
    <property type="entry name" value="DDE_Tnp_1"/>
    <property type="match status" value="1"/>
</dbReference>
<feature type="domain" description="Transposase IS4-like" evidence="1">
    <location>
        <begin position="3"/>
        <end position="100"/>
    </location>
</feature>
<dbReference type="InterPro" id="IPR002559">
    <property type="entry name" value="Transposase_11"/>
</dbReference>